<evidence type="ECO:0000313" key="1">
    <source>
        <dbReference type="EMBL" id="SJN44818.1"/>
    </source>
</evidence>
<dbReference type="Proteomes" id="UP000188342">
    <property type="component" value="Unassembled WGS sequence"/>
</dbReference>
<evidence type="ECO:0000313" key="2">
    <source>
        <dbReference type="Proteomes" id="UP000188342"/>
    </source>
</evidence>
<name>A0A1R4KKK2_9ACTN</name>
<sequence>MVERNSGKISGKGTLTYKEIFFKEFDGKLKAFAQESREVDKCPIS</sequence>
<reference evidence="1 2" key="1">
    <citation type="submission" date="2017-02" db="EMBL/GenBank/DDBJ databases">
        <authorList>
            <person name="Peterson S.W."/>
        </authorList>
    </citation>
    <scope>NUCLEOTIDE SEQUENCE [LARGE SCALE GENOMIC DNA]</scope>
    <source>
        <strain evidence="1 2">LSP_Lj1</strain>
    </source>
</reference>
<organism evidence="1 2">
    <name type="scientific">Luteococcus japonicus LSP_Lj1</name>
    <dbReference type="NCBI Taxonomy" id="1255658"/>
    <lineage>
        <taxon>Bacteria</taxon>
        <taxon>Bacillati</taxon>
        <taxon>Actinomycetota</taxon>
        <taxon>Actinomycetes</taxon>
        <taxon>Propionibacteriales</taxon>
        <taxon>Propionibacteriaceae</taxon>
        <taxon>Luteococcus</taxon>
    </lineage>
</organism>
<gene>
    <name evidence="1" type="ORF">FM114_15420</name>
</gene>
<proteinExistence type="predicted"/>
<protein>
    <submittedName>
        <fullName evidence="1">Uncharacterized protein</fullName>
    </submittedName>
</protein>
<dbReference type="AlphaFoldDB" id="A0A1R4KKK2"/>
<accession>A0A1R4KKK2</accession>
<dbReference type="EMBL" id="FUKQ01000059">
    <property type="protein sequence ID" value="SJN44818.1"/>
    <property type="molecule type" value="Genomic_DNA"/>
</dbReference>
<keyword evidence="2" id="KW-1185">Reference proteome</keyword>